<dbReference type="Gene3D" id="3.40.50.720">
    <property type="entry name" value="NAD(P)-binding Rossmann-like Domain"/>
    <property type="match status" value="1"/>
</dbReference>
<evidence type="ECO:0000256" key="1">
    <source>
        <dbReference type="ARBA" id="ARBA00008903"/>
    </source>
</evidence>
<dbReference type="InterPro" id="IPR023401">
    <property type="entry name" value="ODC_N"/>
</dbReference>
<gene>
    <name evidence="2" type="ORF">EIP91_012017</name>
</gene>
<comment type="caution">
    <text evidence="2">The sequence shown here is derived from an EMBL/GenBank/DDBJ whole genome shotgun (WGS) entry which is preliminary data.</text>
</comment>
<keyword evidence="3" id="KW-1185">Reference proteome</keyword>
<evidence type="ECO:0000313" key="2">
    <source>
        <dbReference type="EMBL" id="TCD67719.1"/>
    </source>
</evidence>
<dbReference type="Gene3D" id="3.30.1780.10">
    <property type="entry name" value="ornithine cyclodeaminase, domain 1"/>
    <property type="match status" value="1"/>
</dbReference>
<dbReference type="InterPro" id="IPR032675">
    <property type="entry name" value="LRR_dom_sf"/>
</dbReference>
<sequence length="703" mass="77578">MQHQFFIQHWARVKWENPFDQQTTSTATTTPPLALLPAEILDEIISYWDVLPTRFYCMTYGATATQHITHILPRIEYAERTYTLRALSQTCKALRQVILPRLWSRLECCWVPQHKQGLRFQYVMELLRRKAKGMMEADDGLKSHVRILCILLSRASMETTLSSINMLLPTLPNLQTIQILHCRTPGLFESTVKGLHLPSVRTLIIPTECNALVMACPNVTHIRCAGGNGYSLVFALKHGNKLEKLDGMIDWGCGAIMKLLVKYAPHLHTLELRHPVDWFHGALSSWTRPPAWADVIPELSHLTQLRVLQLSFSSQAHANEMMVIQAARKVMIGQMTLQTRKLEIRRVIAPNVDQVISTFTPDELVHLMASVFANLSQSKLKSAPANPDIAMPHRTVVPTSAHNVLFMPSRMAPFGTAMKVVSVPTASAPQEVRDKGLPATTLVMDEQSGQVKAIVNAAKLTALRNAAGSLLSSRLLISPDKSPRTLVAIGSGAQIAAHVSLFIRHYSSITQCTIFNRSLNSRLTSLIDTLRADPAFRSIEVNGHILPKDGDSPEHQVYKKTLQDANIVVTATSSTKPLFPSSYISPGTHLCMIGSYAPRMHEVDTDLVKRAGTIVVDSREACKIEAGELIAANIQDDDLIEIGELVSLSGSQWEANQPLVERVRKSGDVTMFKSVGVGVQDVAIASAVVDKAAIKGLGVTLQL</sequence>
<accession>A0A4R0RQN6</accession>
<comment type="similarity">
    <text evidence="1">Belongs to the ornithine cyclodeaminase/mu-crystallin family.</text>
</comment>
<dbReference type="InterPro" id="IPR036291">
    <property type="entry name" value="NAD(P)-bd_dom_sf"/>
</dbReference>
<dbReference type="SUPFAM" id="SSF51735">
    <property type="entry name" value="NAD(P)-binding Rossmann-fold domains"/>
    <property type="match status" value="1"/>
</dbReference>
<reference evidence="2 3" key="1">
    <citation type="submission" date="2018-11" db="EMBL/GenBank/DDBJ databases">
        <title>Genome assembly of Steccherinum ochraceum LE-BIN_3174, the white-rot fungus of the Steccherinaceae family (The Residual Polyporoid clade, Polyporales, Basidiomycota).</title>
        <authorList>
            <person name="Fedorova T.V."/>
            <person name="Glazunova O.A."/>
            <person name="Landesman E.O."/>
            <person name="Moiseenko K.V."/>
            <person name="Psurtseva N.V."/>
            <person name="Savinova O.S."/>
            <person name="Shakhova N.V."/>
            <person name="Tyazhelova T.V."/>
            <person name="Vasina D.V."/>
        </authorList>
    </citation>
    <scope>NUCLEOTIDE SEQUENCE [LARGE SCALE GENOMIC DNA]</scope>
    <source>
        <strain evidence="2 3">LE-BIN_3174</strain>
    </source>
</reference>
<dbReference type="EMBL" id="RWJN01000088">
    <property type="protein sequence ID" value="TCD67719.1"/>
    <property type="molecule type" value="Genomic_DNA"/>
</dbReference>
<dbReference type="GO" id="GO:0005737">
    <property type="term" value="C:cytoplasm"/>
    <property type="evidence" value="ECO:0007669"/>
    <property type="project" value="TreeGrafter"/>
</dbReference>
<dbReference type="AlphaFoldDB" id="A0A4R0RQN6"/>
<dbReference type="PANTHER" id="PTHR13812">
    <property type="entry name" value="KETIMINE REDUCTASE MU-CRYSTALLIN"/>
    <property type="match status" value="1"/>
</dbReference>
<dbReference type="Pfam" id="PF02423">
    <property type="entry name" value="OCD_Mu_crystall"/>
    <property type="match status" value="1"/>
</dbReference>
<dbReference type="Gene3D" id="3.80.10.10">
    <property type="entry name" value="Ribonuclease Inhibitor"/>
    <property type="match status" value="1"/>
</dbReference>
<dbReference type="InterPro" id="IPR003462">
    <property type="entry name" value="ODC_Mu_crystall"/>
</dbReference>
<dbReference type="Proteomes" id="UP000292702">
    <property type="component" value="Unassembled WGS sequence"/>
</dbReference>
<evidence type="ECO:0000313" key="3">
    <source>
        <dbReference type="Proteomes" id="UP000292702"/>
    </source>
</evidence>
<dbReference type="STRING" id="92696.A0A4R0RQN6"/>
<name>A0A4R0RQN6_9APHY</name>
<dbReference type="PANTHER" id="PTHR13812:SF19">
    <property type="entry name" value="KETIMINE REDUCTASE MU-CRYSTALLIN"/>
    <property type="match status" value="1"/>
</dbReference>
<organism evidence="2 3">
    <name type="scientific">Steccherinum ochraceum</name>
    <dbReference type="NCBI Taxonomy" id="92696"/>
    <lineage>
        <taxon>Eukaryota</taxon>
        <taxon>Fungi</taxon>
        <taxon>Dikarya</taxon>
        <taxon>Basidiomycota</taxon>
        <taxon>Agaricomycotina</taxon>
        <taxon>Agaricomycetes</taxon>
        <taxon>Polyporales</taxon>
        <taxon>Steccherinaceae</taxon>
        <taxon>Steccherinum</taxon>
    </lineage>
</organism>
<dbReference type="SUPFAM" id="SSF52047">
    <property type="entry name" value="RNI-like"/>
    <property type="match status" value="1"/>
</dbReference>
<dbReference type="OrthoDB" id="41492at2759"/>
<protein>
    <submittedName>
        <fullName evidence="2">Uncharacterized protein</fullName>
    </submittedName>
</protein>
<proteinExistence type="inferred from homology"/>